<protein>
    <submittedName>
        <fullName evidence="4">Glutamate-1-semialdehyde 2,1-aminomutase</fullName>
        <ecNumber evidence="4">5.4.3.8</ecNumber>
    </submittedName>
</protein>
<evidence type="ECO:0000313" key="4">
    <source>
        <dbReference type="EMBL" id="RWX80903.1"/>
    </source>
</evidence>
<dbReference type="SUPFAM" id="SSF53383">
    <property type="entry name" value="PLP-dependent transferases"/>
    <property type="match status" value="1"/>
</dbReference>
<dbReference type="InterPro" id="IPR005814">
    <property type="entry name" value="Aminotrans_3"/>
</dbReference>
<keyword evidence="5" id="KW-1185">Reference proteome</keyword>
<sequence length="463" mass="50670">MEDLIENFEYSDRLRVFAHQMIPGGSHTYAKGDDQYPVLSPGFIASGYGCHVWDVDGNEYIEYGMGNRAVGLGHAYSHVLNAVRTELEHGCNFTRPAKIEVDCAATFLDTISSAEMVKFCKNGSDATSAAIRLARAVSGRDLIARCSDHPFFSTDDWFIGTTEMNAGIPSAIQQLTIGFSYNDLDSAKNMFARHPGKIAAVILEASRGENPQDGFLHKLKRLCHENGALFILDEMITGFRWHVGGAQKAFDIVPDLSCFGKALGNGFSISALAGKREFMERGGIEQNVNPRVFLLSTTHGAETHAMAAAIATMHVYQQEPVIAHLVRQGTSLKTAIAEIAAAHGLSSHFGTSGYPACLSYFTLDAEGKPSQTFRSLFLQETIRRGLLAPSLVVSYTHSDEDIAKTLDAIDGALAVYKKALEYGVHNYLVGRPSDVVFRRFNGPKEATEAFSQRETVRRVRAET</sequence>
<dbReference type="PANTHER" id="PTHR43713">
    <property type="entry name" value="GLUTAMATE-1-SEMIALDEHYDE 2,1-AMINOMUTASE"/>
    <property type="match status" value="1"/>
</dbReference>
<dbReference type="EC" id="5.4.3.8" evidence="4"/>
<dbReference type="InterPro" id="IPR015421">
    <property type="entry name" value="PyrdxlP-dep_Trfase_major"/>
</dbReference>
<dbReference type="OrthoDB" id="9801052at2"/>
<evidence type="ECO:0000256" key="2">
    <source>
        <dbReference type="ARBA" id="ARBA00022898"/>
    </source>
</evidence>
<dbReference type="GO" id="GO:0030170">
    <property type="term" value="F:pyridoxal phosphate binding"/>
    <property type="evidence" value="ECO:0007669"/>
    <property type="project" value="InterPro"/>
</dbReference>
<keyword evidence="2 3" id="KW-0663">Pyridoxal phosphate</keyword>
<dbReference type="Gene3D" id="3.40.640.10">
    <property type="entry name" value="Type I PLP-dependent aspartate aminotransferase-like (Major domain)"/>
    <property type="match status" value="1"/>
</dbReference>
<organism evidence="4 5">
    <name type="scientific">Neorhizobium lilium</name>
    <dbReference type="NCBI Taxonomy" id="2503024"/>
    <lineage>
        <taxon>Bacteria</taxon>
        <taxon>Pseudomonadati</taxon>
        <taxon>Pseudomonadota</taxon>
        <taxon>Alphaproteobacteria</taxon>
        <taxon>Hyphomicrobiales</taxon>
        <taxon>Rhizobiaceae</taxon>
        <taxon>Rhizobium/Agrobacterium group</taxon>
        <taxon>Neorhizobium</taxon>
    </lineage>
</organism>
<dbReference type="EMBL" id="SBIP01000001">
    <property type="protein sequence ID" value="RWX80903.1"/>
    <property type="molecule type" value="Genomic_DNA"/>
</dbReference>
<accession>A0A3S3SHZ7</accession>
<dbReference type="NCBIfam" id="NF004856">
    <property type="entry name" value="PRK06209.1"/>
    <property type="match status" value="1"/>
</dbReference>
<evidence type="ECO:0000313" key="5">
    <source>
        <dbReference type="Proteomes" id="UP000287687"/>
    </source>
</evidence>
<proteinExistence type="inferred from homology"/>
<evidence type="ECO:0000256" key="1">
    <source>
        <dbReference type="ARBA" id="ARBA00001933"/>
    </source>
</evidence>
<evidence type="ECO:0000256" key="3">
    <source>
        <dbReference type="RuleBase" id="RU003560"/>
    </source>
</evidence>
<gene>
    <name evidence="4" type="ORF">EPK99_00750</name>
</gene>
<dbReference type="AlphaFoldDB" id="A0A3S3SHZ7"/>
<reference evidence="4 5" key="1">
    <citation type="submission" date="2019-01" db="EMBL/GenBank/DDBJ databases">
        <title>The draft genome of Rhizobium sp. 24NR.</title>
        <authorList>
            <person name="Liu L."/>
            <person name="Liang L."/>
            <person name="Shi S."/>
            <person name="Xu L."/>
            <person name="Wang X."/>
            <person name="Li L."/>
            <person name="Zhang X."/>
        </authorList>
    </citation>
    <scope>NUCLEOTIDE SEQUENCE [LARGE SCALE GENOMIC DNA]</scope>
    <source>
        <strain evidence="4 5">24NR</strain>
    </source>
</reference>
<dbReference type="InterPro" id="IPR015424">
    <property type="entry name" value="PyrdxlP-dep_Trfase"/>
</dbReference>
<name>A0A3S3SHZ7_9HYPH</name>
<dbReference type="Gene3D" id="3.90.1150.10">
    <property type="entry name" value="Aspartate Aminotransferase, domain 1"/>
    <property type="match status" value="1"/>
</dbReference>
<dbReference type="RefSeq" id="WP_128440731.1">
    <property type="nucleotide sequence ID" value="NZ_SBIP01000001.1"/>
</dbReference>
<dbReference type="Pfam" id="PF00202">
    <property type="entry name" value="Aminotran_3"/>
    <property type="match status" value="1"/>
</dbReference>
<dbReference type="PANTHER" id="PTHR43713:SF3">
    <property type="entry name" value="GLUTAMATE-1-SEMIALDEHYDE 2,1-AMINOMUTASE 1, CHLOROPLASTIC-RELATED"/>
    <property type="match status" value="1"/>
</dbReference>
<dbReference type="GO" id="GO:0008483">
    <property type="term" value="F:transaminase activity"/>
    <property type="evidence" value="ECO:0007669"/>
    <property type="project" value="InterPro"/>
</dbReference>
<comment type="similarity">
    <text evidence="3">Belongs to the class-III pyridoxal-phosphate-dependent aminotransferase family.</text>
</comment>
<dbReference type="Proteomes" id="UP000287687">
    <property type="component" value="Unassembled WGS sequence"/>
</dbReference>
<dbReference type="GO" id="GO:0042286">
    <property type="term" value="F:glutamate-1-semialdehyde 2,1-aminomutase activity"/>
    <property type="evidence" value="ECO:0007669"/>
    <property type="project" value="UniProtKB-EC"/>
</dbReference>
<comment type="cofactor">
    <cofactor evidence="1">
        <name>pyridoxal 5'-phosphate</name>
        <dbReference type="ChEBI" id="CHEBI:597326"/>
    </cofactor>
</comment>
<keyword evidence="4" id="KW-0413">Isomerase</keyword>
<dbReference type="InterPro" id="IPR015422">
    <property type="entry name" value="PyrdxlP-dep_Trfase_small"/>
</dbReference>
<comment type="caution">
    <text evidence="4">The sequence shown here is derived from an EMBL/GenBank/DDBJ whole genome shotgun (WGS) entry which is preliminary data.</text>
</comment>